<reference evidence="4" key="1">
    <citation type="journal article" date="2023" name="G3 (Bethesda)">
        <title>Whole genome assembly and annotation of the endangered Caribbean coral Acropora cervicornis.</title>
        <authorList>
            <person name="Selwyn J.D."/>
            <person name="Vollmer S.V."/>
        </authorList>
    </citation>
    <scope>NUCLEOTIDE SEQUENCE</scope>
    <source>
        <strain evidence="4">K2</strain>
    </source>
</reference>
<dbReference type="PROSITE" id="PS50186">
    <property type="entry name" value="DEP"/>
    <property type="match status" value="2"/>
</dbReference>
<evidence type="ECO:0000256" key="1">
    <source>
        <dbReference type="SAM" id="MobiDB-lite"/>
    </source>
</evidence>
<dbReference type="SUPFAM" id="SSF50156">
    <property type="entry name" value="PDZ domain-like"/>
    <property type="match status" value="1"/>
</dbReference>
<dbReference type="EMBL" id="JARQWQ010000001">
    <property type="protein sequence ID" value="KAK2574645.1"/>
    <property type="molecule type" value="Genomic_DNA"/>
</dbReference>
<dbReference type="InterPro" id="IPR036388">
    <property type="entry name" value="WH-like_DNA-bd_sf"/>
</dbReference>
<dbReference type="GO" id="GO:0035556">
    <property type="term" value="P:intracellular signal transduction"/>
    <property type="evidence" value="ECO:0007669"/>
    <property type="project" value="InterPro"/>
</dbReference>
<dbReference type="PANTHER" id="PTHR22829">
    <property type="entry name" value="DEP DOMAIN PROTEIN"/>
    <property type="match status" value="1"/>
</dbReference>
<dbReference type="Proteomes" id="UP001249851">
    <property type="component" value="Unassembled WGS sequence"/>
</dbReference>
<feature type="domain" description="DEP" evidence="3">
    <location>
        <begin position="143"/>
        <end position="197"/>
    </location>
</feature>
<dbReference type="SMART" id="SM00049">
    <property type="entry name" value="DEP"/>
    <property type="match status" value="2"/>
</dbReference>
<dbReference type="GO" id="GO:0005096">
    <property type="term" value="F:GTPase activator activity"/>
    <property type="evidence" value="ECO:0007669"/>
    <property type="project" value="TreeGrafter"/>
</dbReference>
<proteinExistence type="predicted"/>
<keyword evidence="5" id="KW-1185">Reference proteome</keyword>
<dbReference type="CDD" id="cd04371">
    <property type="entry name" value="DEP"/>
    <property type="match status" value="1"/>
</dbReference>
<protein>
    <submittedName>
        <fullName evidence="4">DEP domain-containing mTOR-interacting protein</fullName>
    </submittedName>
</protein>
<dbReference type="GO" id="GO:0007186">
    <property type="term" value="P:G protein-coupled receptor signaling pathway"/>
    <property type="evidence" value="ECO:0007669"/>
    <property type="project" value="TreeGrafter"/>
</dbReference>
<dbReference type="PANTHER" id="PTHR22829:SF16">
    <property type="entry name" value="PH DOMAIN-CONTAINING PROTEIN"/>
    <property type="match status" value="1"/>
</dbReference>
<feature type="domain" description="PDZ" evidence="2">
    <location>
        <begin position="298"/>
        <end position="375"/>
    </location>
</feature>
<gene>
    <name evidence="4" type="ORF">P5673_000841</name>
</gene>
<accession>A0AAD9R876</accession>
<dbReference type="GO" id="GO:0023051">
    <property type="term" value="P:regulation of signaling"/>
    <property type="evidence" value="ECO:0007669"/>
    <property type="project" value="TreeGrafter"/>
</dbReference>
<dbReference type="Gene3D" id="1.10.10.10">
    <property type="entry name" value="Winged helix-like DNA-binding domain superfamily/Winged helix DNA-binding domain"/>
    <property type="match status" value="2"/>
</dbReference>
<dbReference type="InterPro" id="IPR036034">
    <property type="entry name" value="PDZ_sf"/>
</dbReference>
<reference evidence="4" key="2">
    <citation type="journal article" date="2023" name="Science">
        <title>Genomic signatures of disease resistance in endangered staghorn corals.</title>
        <authorList>
            <person name="Vollmer S.V."/>
            <person name="Selwyn J.D."/>
            <person name="Despard B.A."/>
            <person name="Roesel C.L."/>
        </authorList>
    </citation>
    <scope>NUCLEOTIDE SEQUENCE</scope>
    <source>
        <strain evidence="4">K2</strain>
    </source>
</reference>
<dbReference type="Gene3D" id="2.30.42.10">
    <property type="match status" value="1"/>
</dbReference>
<comment type="caution">
    <text evidence="4">The sequence shown here is derived from an EMBL/GenBank/DDBJ whole genome shotgun (WGS) entry which is preliminary data.</text>
</comment>
<dbReference type="GO" id="GO:0005085">
    <property type="term" value="F:guanyl-nucleotide exchange factor activity"/>
    <property type="evidence" value="ECO:0007669"/>
    <property type="project" value="TreeGrafter"/>
</dbReference>
<dbReference type="Pfam" id="PF17820">
    <property type="entry name" value="PDZ_6"/>
    <property type="match status" value="1"/>
</dbReference>
<evidence type="ECO:0000259" key="2">
    <source>
        <dbReference type="PROSITE" id="PS50106"/>
    </source>
</evidence>
<dbReference type="InterPro" id="IPR041489">
    <property type="entry name" value="PDZ_6"/>
</dbReference>
<dbReference type="InterPro" id="IPR051832">
    <property type="entry name" value="mTOR-Rac_regulators"/>
</dbReference>
<dbReference type="Pfam" id="PF00610">
    <property type="entry name" value="DEP"/>
    <property type="match status" value="2"/>
</dbReference>
<dbReference type="InterPro" id="IPR001478">
    <property type="entry name" value="PDZ"/>
</dbReference>
<feature type="region of interest" description="Disordered" evidence="1">
    <location>
        <begin position="231"/>
        <end position="275"/>
    </location>
</feature>
<feature type="compositionally biased region" description="Polar residues" evidence="1">
    <location>
        <begin position="249"/>
        <end position="274"/>
    </location>
</feature>
<dbReference type="InterPro" id="IPR000591">
    <property type="entry name" value="DEP_dom"/>
</dbReference>
<dbReference type="AlphaFoldDB" id="A0AAD9R876"/>
<dbReference type="SMART" id="SM00228">
    <property type="entry name" value="PDZ"/>
    <property type="match status" value="1"/>
</dbReference>
<evidence type="ECO:0000313" key="5">
    <source>
        <dbReference type="Proteomes" id="UP001249851"/>
    </source>
</evidence>
<evidence type="ECO:0000259" key="3">
    <source>
        <dbReference type="PROSITE" id="PS50186"/>
    </source>
</evidence>
<dbReference type="InterPro" id="IPR036390">
    <property type="entry name" value="WH_DNA-bd_sf"/>
</dbReference>
<evidence type="ECO:0000313" key="4">
    <source>
        <dbReference type="EMBL" id="KAK2574645.1"/>
    </source>
</evidence>
<dbReference type="PROSITE" id="PS50106">
    <property type="entry name" value="PDZ"/>
    <property type="match status" value="1"/>
</dbReference>
<name>A0AAD9R876_ACRCE</name>
<organism evidence="4 5">
    <name type="scientific">Acropora cervicornis</name>
    <name type="common">Staghorn coral</name>
    <dbReference type="NCBI Taxonomy" id="6130"/>
    <lineage>
        <taxon>Eukaryota</taxon>
        <taxon>Metazoa</taxon>
        <taxon>Cnidaria</taxon>
        <taxon>Anthozoa</taxon>
        <taxon>Hexacorallia</taxon>
        <taxon>Scleractinia</taxon>
        <taxon>Astrocoeniina</taxon>
        <taxon>Acroporidae</taxon>
        <taxon>Acropora</taxon>
    </lineage>
</organism>
<dbReference type="SUPFAM" id="SSF46785">
    <property type="entry name" value="Winged helix' DNA-binding domain"/>
    <property type="match status" value="2"/>
</dbReference>
<dbReference type="GO" id="GO:0005886">
    <property type="term" value="C:plasma membrane"/>
    <property type="evidence" value="ECO:0007669"/>
    <property type="project" value="TreeGrafter"/>
</dbReference>
<sequence length="379" mass="43833">MTEHISMKTLQVLLIGEHLRNRLHAEEDPVMIHDRRYRLRTFSCCFVGRELVDWLIKNSEANSRTGAAHCMNILLENSVIHHVCDEHHFKDEMLFYRFRRDDDTVVRNPDHAVIYKGCDIYHRVKNENNLIKLRPCHDFMHRSCFTGLELVDWLIQNGDVSHRDQAVLLGRELLDQGIIKHDEFHFRDENIFYLFMIDKVVNKKMIYALGIVDEKITCSPRNFKQRNFLPFSSQRSSPVPFRKEKQEENIPSDNQTSPESSDFFPSSGRLNQSPGPVIMREIRPEELLNPNGLFISKNIRVKSDAVGFGFVVRGASPVHVQTVDPKGPAAAAGLKVGMYLKSVNGKNVLYWTHREVAQEMLRGQNITNLVVVTHRRVAH</sequence>
<feature type="domain" description="DEP" evidence="3">
    <location>
        <begin position="26"/>
        <end position="100"/>
    </location>
</feature>